<dbReference type="Proteomes" id="UP000709295">
    <property type="component" value="Unassembled WGS sequence"/>
</dbReference>
<accession>A0A8J5IT83</accession>
<proteinExistence type="predicted"/>
<reference evidence="1" key="1">
    <citation type="submission" date="2021-01" db="EMBL/GenBank/DDBJ databases">
        <title>Phytophthora aleatoria, a newly-described species from Pinus radiata is distinct from Phytophthora cactorum isolates based on comparative genomics.</title>
        <authorList>
            <person name="Mcdougal R."/>
            <person name="Panda P."/>
            <person name="Williams N."/>
            <person name="Studholme D.J."/>
        </authorList>
    </citation>
    <scope>NUCLEOTIDE SEQUENCE</scope>
    <source>
        <strain evidence="1">NZFS 4037</strain>
    </source>
</reference>
<dbReference type="AlphaFoldDB" id="A0A8J5IT83"/>
<protein>
    <recommendedName>
        <fullName evidence="3">HAT C-terminal dimerisation domain-containing protein</fullName>
    </recommendedName>
</protein>
<name>A0A8J5IT83_9STRA</name>
<gene>
    <name evidence="1" type="ORF">JG688_00003367</name>
</gene>
<dbReference type="EMBL" id="JAENGY010000103">
    <property type="protein sequence ID" value="KAG6973843.1"/>
    <property type="molecule type" value="Genomic_DNA"/>
</dbReference>
<organism evidence="1 2">
    <name type="scientific">Phytophthora aleatoria</name>
    <dbReference type="NCBI Taxonomy" id="2496075"/>
    <lineage>
        <taxon>Eukaryota</taxon>
        <taxon>Sar</taxon>
        <taxon>Stramenopiles</taxon>
        <taxon>Oomycota</taxon>
        <taxon>Peronosporomycetes</taxon>
        <taxon>Peronosporales</taxon>
        <taxon>Peronosporaceae</taxon>
        <taxon>Phytophthora</taxon>
    </lineage>
</organism>
<evidence type="ECO:0000313" key="1">
    <source>
        <dbReference type="EMBL" id="KAG6973843.1"/>
    </source>
</evidence>
<comment type="caution">
    <text evidence="1">The sequence shown here is derived from an EMBL/GenBank/DDBJ whole genome shotgun (WGS) entry which is preliminary data.</text>
</comment>
<evidence type="ECO:0000313" key="2">
    <source>
        <dbReference type="Proteomes" id="UP000709295"/>
    </source>
</evidence>
<dbReference type="PANTHER" id="PTHR40866:SF1">
    <property type="entry name" value="BED-TYPE DOMAIN-CONTAINING PROTEIN"/>
    <property type="match status" value="1"/>
</dbReference>
<sequence length="210" mass="23752">MSKLCQVNNFAVLAKSTDLHPIKRNTTRWSSSFEILQRVHRIRHLIKTVEVVEEKLQCDAIDLADVRLLFDSVVEEYPCMRDQLKPKLFQSAVVKVINGGSMSNAEVASVKRFEVPSCGRKRKHAKRTTTQIPFAGPSKHAKNGGSVDGISYSSLLKKLLPTSNVCERFFSQCKFVLTPQRTFMLPAKFELLIVLRANRNMRDVTTLASE</sequence>
<dbReference type="PANTHER" id="PTHR40866">
    <property type="entry name" value="BED-TYPE DOMAIN-CONTAINING PROTEIN"/>
    <property type="match status" value="1"/>
</dbReference>
<evidence type="ECO:0008006" key="3">
    <source>
        <dbReference type="Google" id="ProtNLM"/>
    </source>
</evidence>
<keyword evidence="2" id="KW-1185">Reference proteome</keyword>